<evidence type="ECO:0000256" key="4">
    <source>
        <dbReference type="ARBA" id="ARBA00012438"/>
    </source>
</evidence>
<evidence type="ECO:0000256" key="14">
    <source>
        <dbReference type="SAM" id="Phobius"/>
    </source>
</evidence>
<feature type="transmembrane region" description="Helical" evidence="14">
    <location>
        <begin position="63"/>
        <end position="92"/>
    </location>
</feature>
<dbReference type="GO" id="GO:0000155">
    <property type="term" value="F:phosphorelay sensor kinase activity"/>
    <property type="evidence" value="ECO:0007669"/>
    <property type="project" value="InterPro"/>
</dbReference>
<dbReference type="SUPFAM" id="SSF55874">
    <property type="entry name" value="ATPase domain of HSP90 chaperone/DNA topoisomerase II/histidine kinase"/>
    <property type="match status" value="1"/>
</dbReference>
<dbReference type="PROSITE" id="PS50109">
    <property type="entry name" value="HIS_KIN"/>
    <property type="match status" value="1"/>
</dbReference>
<evidence type="ECO:0000256" key="2">
    <source>
        <dbReference type="ARBA" id="ARBA00004141"/>
    </source>
</evidence>
<comment type="catalytic activity">
    <reaction evidence="1">
        <text>ATP + protein L-histidine = ADP + protein N-phospho-L-histidine.</text>
        <dbReference type="EC" id="2.7.13.3"/>
    </reaction>
</comment>
<dbReference type="STRING" id="710696.Intca_2832"/>
<evidence type="ECO:0000256" key="5">
    <source>
        <dbReference type="ARBA" id="ARBA00022553"/>
    </source>
</evidence>
<protein>
    <recommendedName>
        <fullName evidence="4">histidine kinase</fullName>
        <ecNumber evidence="4">2.7.13.3</ecNumber>
    </recommendedName>
</protein>
<dbReference type="PANTHER" id="PTHR45569:SF1">
    <property type="entry name" value="SENSOR PROTEIN KDPD"/>
    <property type="match status" value="1"/>
</dbReference>
<evidence type="ECO:0000256" key="6">
    <source>
        <dbReference type="ARBA" id="ARBA00022679"/>
    </source>
</evidence>
<accession>E6SA85</accession>
<feature type="domain" description="Histidine kinase" evidence="15">
    <location>
        <begin position="170"/>
        <end position="383"/>
    </location>
</feature>
<organism evidence="16 17">
    <name type="scientific">Intrasporangium calvum (strain ATCC 23552 / DSM 43043 / JCM 3097 / NBRC 12989 / NCIMB 10167 / NRRL B-3866 / 7 KIP)</name>
    <dbReference type="NCBI Taxonomy" id="710696"/>
    <lineage>
        <taxon>Bacteria</taxon>
        <taxon>Bacillati</taxon>
        <taxon>Actinomycetota</taxon>
        <taxon>Actinomycetes</taxon>
        <taxon>Micrococcales</taxon>
        <taxon>Intrasporangiaceae</taxon>
        <taxon>Intrasporangium</taxon>
    </lineage>
</organism>
<reference evidence="16 17" key="1">
    <citation type="journal article" date="2010" name="Stand. Genomic Sci.">
        <title>Complete genome sequence of Intrasporangium calvum type strain (7 KIP).</title>
        <authorList>
            <person name="Del Rio T.G."/>
            <person name="Chertkov O."/>
            <person name="Yasawong M."/>
            <person name="Lucas S."/>
            <person name="Deshpande S."/>
            <person name="Cheng J.F."/>
            <person name="Detter C."/>
            <person name="Tapia R."/>
            <person name="Han C."/>
            <person name="Goodwin L."/>
            <person name="Pitluck S."/>
            <person name="Liolios K."/>
            <person name="Ivanova N."/>
            <person name="Mavromatis K."/>
            <person name="Pati A."/>
            <person name="Chen A."/>
            <person name="Palaniappan K."/>
            <person name="Land M."/>
            <person name="Hauser L."/>
            <person name="Chang Y.J."/>
            <person name="Jeffries C.D."/>
            <person name="Rohde M."/>
            <person name="Pukall R."/>
            <person name="Sikorski J."/>
            <person name="Goker M."/>
            <person name="Woyke T."/>
            <person name="Bristow J."/>
            <person name="Eisen J.A."/>
            <person name="Markowitz V."/>
            <person name="Hugenholtz P."/>
            <person name="Kyrpides N.C."/>
            <person name="Klenk H.P."/>
            <person name="Lapidus A."/>
        </authorList>
    </citation>
    <scope>NUCLEOTIDE SEQUENCE [LARGE SCALE GENOMIC DNA]</scope>
    <source>
        <strain evidence="17">ATCC 23552 / DSM 43043 / JCM 3097 / NBRC 12989 / 7 KIP</strain>
    </source>
</reference>
<evidence type="ECO:0000259" key="15">
    <source>
        <dbReference type="PROSITE" id="PS50109"/>
    </source>
</evidence>
<feature type="transmembrane region" description="Helical" evidence="14">
    <location>
        <begin position="34"/>
        <end position="56"/>
    </location>
</feature>
<dbReference type="HOGENOM" id="CLU_000445_89_5_11"/>
<dbReference type="Pfam" id="PF13493">
    <property type="entry name" value="DUF4118"/>
    <property type="match status" value="1"/>
</dbReference>
<keyword evidence="12" id="KW-0902">Two-component regulatory system</keyword>
<evidence type="ECO:0000256" key="9">
    <source>
        <dbReference type="ARBA" id="ARBA00022777"/>
    </source>
</evidence>
<evidence type="ECO:0000256" key="1">
    <source>
        <dbReference type="ARBA" id="ARBA00000085"/>
    </source>
</evidence>
<feature type="transmembrane region" description="Helical" evidence="14">
    <location>
        <begin position="112"/>
        <end position="134"/>
    </location>
</feature>
<keyword evidence="10" id="KW-0067">ATP-binding</keyword>
<keyword evidence="9 16" id="KW-0418">Kinase</keyword>
<dbReference type="GO" id="GO:0005524">
    <property type="term" value="F:ATP binding"/>
    <property type="evidence" value="ECO:0007669"/>
    <property type="project" value="UniProtKB-KW"/>
</dbReference>
<dbReference type="PRINTS" id="PR00344">
    <property type="entry name" value="BCTRLSENSOR"/>
</dbReference>
<comment type="subcellular location">
    <subcellularLocation>
        <location evidence="3">Cell membrane</location>
    </subcellularLocation>
    <subcellularLocation>
        <location evidence="2">Membrane</location>
        <topology evidence="2">Multi-pass membrane protein</topology>
    </subcellularLocation>
</comment>
<keyword evidence="6" id="KW-0808">Transferase</keyword>
<keyword evidence="13 14" id="KW-0472">Membrane</keyword>
<dbReference type="InterPro" id="IPR003594">
    <property type="entry name" value="HATPase_dom"/>
</dbReference>
<dbReference type="Gene3D" id="3.30.565.10">
    <property type="entry name" value="Histidine kinase-like ATPase, C-terminal domain"/>
    <property type="match status" value="1"/>
</dbReference>
<dbReference type="Gene3D" id="1.20.120.620">
    <property type="entry name" value="Backbone structure of the membrane domain of e. Coli histidine kinase receptor kdpd"/>
    <property type="match status" value="1"/>
</dbReference>
<keyword evidence="7 14" id="KW-0812">Transmembrane</keyword>
<dbReference type="EMBL" id="CP002343">
    <property type="protein sequence ID" value="ADU49333.1"/>
    <property type="molecule type" value="Genomic_DNA"/>
</dbReference>
<dbReference type="GO" id="GO:0005886">
    <property type="term" value="C:plasma membrane"/>
    <property type="evidence" value="ECO:0007669"/>
    <property type="project" value="UniProtKB-SubCell"/>
</dbReference>
<proteinExistence type="predicted"/>
<dbReference type="InterPro" id="IPR036890">
    <property type="entry name" value="HATPase_C_sf"/>
</dbReference>
<dbReference type="InterPro" id="IPR004358">
    <property type="entry name" value="Sig_transdc_His_kin-like_C"/>
</dbReference>
<dbReference type="Pfam" id="PF00512">
    <property type="entry name" value="HisKA"/>
    <property type="match status" value="1"/>
</dbReference>
<dbReference type="InterPro" id="IPR005467">
    <property type="entry name" value="His_kinase_dom"/>
</dbReference>
<dbReference type="InterPro" id="IPR036097">
    <property type="entry name" value="HisK_dim/P_sf"/>
</dbReference>
<evidence type="ECO:0000256" key="7">
    <source>
        <dbReference type="ARBA" id="ARBA00022692"/>
    </source>
</evidence>
<evidence type="ECO:0000256" key="13">
    <source>
        <dbReference type="ARBA" id="ARBA00023136"/>
    </source>
</evidence>
<keyword evidence="5" id="KW-0597">Phosphoprotein</keyword>
<evidence type="ECO:0000256" key="8">
    <source>
        <dbReference type="ARBA" id="ARBA00022741"/>
    </source>
</evidence>
<dbReference type="InterPro" id="IPR052023">
    <property type="entry name" value="Histidine_kinase_KdpD"/>
</dbReference>
<dbReference type="AlphaFoldDB" id="E6SA85"/>
<evidence type="ECO:0000256" key="10">
    <source>
        <dbReference type="ARBA" id="ARBA00022840"/>
    </source>
</evidence>
<dbReference type="KEGG" id="ica:Intca_2832"/>
<evidence type="ECO:0000256" key="12">
    <source>
        <dbReference type="ARBA" id="ARBA00023012"/>
    </source>
</evidence>
<dbReference type="eggNOG" id="COG2205">
    <property type="taxonomic scope" value="Bacteria"/>
</dbReference>
<sequence>MWQPDRVERWAGGVDVRTRGESGSATALPRRRQLMGFGLCLVGLPLLTVATLAAGLPDRGESILLVYLLAVVVIAVVGGLLPGVLAGVGGFLSANWFHTPPYKTLTVERPEALVDLVVFVLVAVIVSVVVEIGARDRARAEHNRLATAREAARAERLVETDRVRSALLTAVSHDLRTPIAAIKAASSGLRQEDVDWEPAQQSELLAAIEGGADRLADLVDDLLAMSRIQAGALSVQLTAIPVDEVIDRALAGWVDPVTVVVSDPVPVVLADSPLLERALANVLDNARRFTPDGHAPEIRAGRAGGSQRRRVEIRVVDHGPGAPPARWESMFAPFQRLDDRTPGGLGLGLAVARGLVAAMSGTIRPEATPGGGLTMCIDLPEAR</sequence>
<dbReference type="InterPro" id="IPR038318">
    <property type="entry name" value="KdpD_sf"/>
</dbReference>
<dbReference type="Proteomes" id="UP000008914">
    <property type="component" value="Chromosome"/>
</dbReference>
<dbReference type="SUPFAM" id="SSF47384">
    <property type="entry name" value="Homodimeric domain of signal transducing histidine kinase"/>
    <property type="match status" value="1"/>
</dbReference>
<dbReference type="Pfam" id="PF02518">
    <property type="entry name" value="HATPase_c"/>
    <property type="match status" value="1"/>
</dbReference>
<keyword evidence="11 14" id="KW-1133">Transmembrane helix</keyword>
<dbReference type="SMART" id="SM00387">
    <property type="entry name" value="HATPase_c"/>
    <property type="match status" value="1"/>
</dbReference>
<evidence type="ECO:0000256" key="3">
    <source>
        <dbReference type="ARBA" id="ARBA00004236"/>
    </source>
</evidence>
<dbReference type="Gene3D" id="1.10.287.130">
    <property type="match status" value="1"/>
</dbReference>
<dbReference type="InterPro" id="IPR025201">
    <property type="entry name" value="KdpD_TM"/>
</dbReference>
<evidence type="ECO:0000256" key="11">
    <source>
        <dbReference type="ARBA" id="ARBA00022989"/>
    </source>
</evidence>
<dbReference type="InterPro" id="IPR003661">
    <property type="entry name" value="HisK_dim/P_dom"/>
</dbReference>
<evidence type="ECO:0000313" key="16">
    <source>
        <dbReference type="EMBL" id="ADU49333.1"/>
    </source>
</evidence>
<name>E6SA85_INTC7</name>
<dbReference type="EC" id="2.7.13.3" evidence="4"/>
<keyword evidence="17" id="KW-1185">Reference proteome</keyword>
<evidence type="ECO:0000313" key="17">
    <source>
        <dbReference type="Proteomes" id="UP000008914"/>
    </source>
</evidence>
<keyword evidence="8" id="KW-0547">Nucleotide-binding</keyword>
<dbReference type="CDD" id="cd00082">
    <property type="entry name" value="HisKA"/>
    <property type="match status" value="1"/>
</dbReference>
<gene>
    <name evidence="16" type="ordered locus">Intca_2832</name>
</gene>
<dbReference type="PANTHER" id="PTHR45569">
    <property type="entry name" value="SENSOR PROTEIN KDPD"/>
    <property type="match status" value="1"/>
</dbReference>
<dbReference type="SMART" id="SM00388">
    <property type="entry name" value="HisKA"/>
    <property type="match status" value="1"/>
</dbReference>